<keyword evidence="2" id="KW-0547">Nucleotide-binding</keyword>
<dbReference type="SUPFAM" id="SSF111331">
    <property type="entry name" value="NAD kinase/diacylglycerol kinase-like"/>
    <property type="match status" value="1"/>
</dbReference>
<dbReference type="Proteomes" id="UP000031518">
    <property type="component" value="Unassembled WGS sequence"/>
</dbReference>
<protein>
    <recommendedName>
        <fullName evidence="5">DAGKc domain-containing protein</fullName>
    </recommendedName>
</protein>
<dbReference type="PROSITE" id="PS50146">
    <property type="entry name" value="DAGK"/>
    <property type="match status" value="1"/>
</dbReference>
<dbReference type="InterPro" id="IPR045540">
    <property type="entry name" value="YegS/DAGK_C"/>
</dbReference>
<evidence type="ECO:0000259" key="5">
    <source>
        <dbReference type="PROSITE" id="PS50146"/>
    </source>
</evidence>
<dbReference type="InterPro" id="IPR050187">
    <property type="entry name" value="Lipid_Phosphate_FormReg"/>
</dbReference>
<evidence type="ECO:0000256" key="4">
    <source>
        <dbReference type="ARBA" id="ARBA00022840"/>
    </source>
</evidence>
<gene>
    <name evidence="6" type="ORF">PYK22_01913</name>
</gene>
<accession>A0A0B6X0H6</accession>
<dbReference type="Pfam" id="PF00781">
    <property type="entry name" value="DAGK_cat"/>
    <property type="match status" value="1"/>
</dbReference>
<keyword evidence="4" id="KW-0067">ATP-binding</keyword>
<dbReference type="PANTHER" id="PTHR12358">
    <property type="entry name" value="SPHINGOSINE KINASE"/>
    <property type="match status" value="1"/>
</dbReference>
<evidence type="ECO:0000313" key="7">
    <source>
        <dbReference type="Proteomes" id="UP000031518"/>
    </source>
</evidence>
<feature type="domain" description="DAGKc" evidence="5">
    <location>
        <begin position="2"/>
        <end position="151"/>
    </location>
</feature>
<dbReference type="GO" id="GO:0005524">
    <property type="term" value="F:ATP binding"/>
    <property type="evidence" value="ECO:0007669"/>
    <property type="project" value="UniProtKB-KW"/>
</dbReference>
<dbReference type="InterPro" id="IPR017438">
    <property type="entry name" value="ATP-NAD_kinase_N"/>
</dbReference>
<dbReference type="Pfam" id="PF19279">
    <property type="entry name" value="YegS_C"/>
    <property type="match status" value="1"/>
</dbReference>
<evidence type="ECO:0000256" key="2">
    <source>
        <dbReference type="ARBA" id="ARBA00022741"/>
    </source>
</evidence>
<dbReference type="NCBIfam" id="TIGR00147">
    <property type="entry name" value="YegS/Rv2252/BmrU family lipid kinase"/>
    <property type="match status" value="1"/>
</dbReference>
<evidence type="ECO:0000256" key="1">
    <source>
        <dbReference type="ARBA" id="ARBA00022679"/>
    </source>
</evidence>
<evidence type="ECO:0000256" key="3">
    <source>
        <dbReference type="ARBA" id="ARBA00022777"/>
    </source>
</evidence>
<reference evidence="6 7" key="1">
    <citation type="submission" date="2013-12" db="EMBL/GenBank/DDBJ databases">
        <authorList>
            <person name="Stott M."/>
        </authorList>
    </citation>
    <scope>NUCLEOTIDE SEQUENCE [LARGE SCALE GENOMIC DNA]</scope>
    <source>
        <strain evidence="6 7">K22</strain>
    </source>
</reference>
<dbReference type="InterPro" id="IPR005218">
    <property type="entry name" value="Diacylglycerol/lipid_kinase"/>
</dbReference>
<dbReference type="PANTHER" id="PTHR12358:SF54">
    <property type="entry name" value="SPHINGOSINE KINASE RELATED PROTEIN"/>
    <property type="match status" value="1"/>
</dbReference>
<dbReference type="GO" id="GO:0008654">
    <property type="term" value="P:phospholipid biosynthetic process"/>
    <property type="evidence" value="ECO:0007669"/>
    <property type="project" value="InterPro"/>
</dbReference>
<dbReference type="RefSeq" id="WP_041976540.1">
    <property type="nucleotide sequence ID" value="NZ_CBXV010000006.1"/>
</dbReference>
<dbReference type="EMBL" id="CBXV010000006">
    <property type="protein sequence ID" value="CDM65905.1"/>
    <property type="molecule type" value="Genomic_DNA"/>
</dbReference>
<name>A0A0B6X0H6_9BACT</name>
<dbReference type="InterPro" id="IPR016064">
    <property type="entry name" value="NAD/diacylglycerol_kinase_sf"/>
</dbReference>
<reference evidence="6 7" key="2">
    <citation type="submission" date="2015-01" db="EMBL/GenBank/DDBJ databases">
        <title>Complete genome sequence of Pyrinomonas methylaliphatogenes type strain K22T.</title>
        <authorList>
            <person name="Lee K.C.Y."/>
            <person name="Power J.F."/>
            <person name="Dunfield P.F."/>
            <person name="Morgan X.C."/>
            <person name="Huttenhower C."/>
            <person name="Stott M.B."/>
        </authorList>
    </citation>
    <scope>NUCLEOTIDE SEQUENCE [LARGE SCALE GENOMIC DNA]</scope>
    <source>
        <strain evidence="6 7">K22</strain>
    </source>
</reference>
<keyword evidence="7" id="KW-1185">Reference proteome</keyword>
<sequence length="323" mass="34948">MSSPIRLFIIVNPNAARVRRVWPQVREALRREAIGFEAYETRSRGDAQATARRALRDGWKLIAVVGGDGTIGEVAAGFFEPLESCDERLRLVNAEARLALLPAGTGDDFARGLIGYRAPIETWLARLLAICRRGASGGVRLVDMVRVQCAGAAGFVYLNAATIGFGAEVAARVAAQDGLFRFLPGEARFTLAALSALKGWREQPVRIRVDDDLFESRSNLIAITSGPYAGGGIMLAPTARADDGLLDVVVAAGVTKMTVLRELPRARDGKHLRNPRVRLLRGKTVYIEPLASEAPLQLEADGEVRGAIPARFQIVPQALRLAF</sequence>
<dbReference type="GO" id="GO:0016301">
    <property type="term" value="F:kinase activity"/>
    <property type="evidence" value="ECO:0007669"/>
    <property type="project" value="UniProtKB-KW"/>
</dbReference>
<organism evidence="6 7">
    <name type="scientific">Pyrinomonas methylaliphatogenes</name>
    <dbReference type="NCBI Taxonomy" id="454194"/>
    <lineage>
        <taxon>Bacteria</taxon>
        <taxon>Pseudomonadati</taxon>
        <taxon>Acidobacteriota</taxon>
        <taxon>Blastocatellia</taxon>
        <taxon>Blastocatellales</taxon>
        <taxon>Pyrinomonadaceae</taxon>
        <taxon>Pyrinomonas</taxon>
    </lineage>
</organism>
<dbReference type="Gene3D" id="3.40.50.10330">
    <property type="entry name" value="Probable inorganic polyphosphate/atp-NAD kinase, domain 1"/>
    <property type="match status" value="1"/>
</dbReference>
<dbReference type="InterPro" id="IPR001206">
    <property type="entry name" value="Diacylglycerol_kinase_cat_dom"/>
</dbReference>
<keyword evidence="3" id="KW-0418">Kinase</keyword>
<dbReference type="AlphaFoldDB" id="A0A0B6X0H6"/>
<proteinExistence type="predicted"/>
<keyword evidence="1" id="KW-0808">Transferase</keyword>
<dbReference type="OrthoDB" id="9786026at2"/>
<dbReference type="STRING" id="454194.PYK22_01913"/>
<dbReference type="Gene3D" id="2.60.200.40">
    <property type="match status" value="1"/>
</dbReference>
<evidence type="ECO:0000313" key="6">
    <source>
        <dbReference type="EMBL" id="CDM65905.1"/>
    </source>
</evidence>
<dbReference type="SMART" id="SM00046">
    <property type="entry name" value="DAGKc"/>
    <property type="match status" value="1"/>
</dbReference>